<feature type="compositionally biased region" description="Polar residues" evidence="13">
    <location>
        <begin position="189"/>
        <end position="211"/>
    </location>
</feature>
<evidence type="ECO:0000256" key="2">
    <source>
        <dbReference type="ARBA" id="ARBA00022603"/>
    </source>
</evidence>
<gene>
    <name evidence="14" type="primary">TRM1</name>
    <name evidence="14" type="ORF">H2200_007881</name>
</gene>
<dbReference type="GO" id="GO:0002940">
    <property type="term" value="P:tRNA N2-guanine methylation"/>
    <property type="evidence" value="ECO:0007669"/>
    <property type="project" value="TreeGrafter"/>
</dbReference>
<evidence type="ECO:0000256" key="7">
    <source>
        <dbReference type="ARBA" id="ARBA00039099"/>
    </source>
</evidence>
<keyword evidence="4 12" id="KW-0949">S-adenosyl-L-methionine</keyword>
<evidence type="ECO:0000256" key="11">
    <source>
        <dbReference type="ARBA" id="ARBA00083299"/>
    </source>
</evidence>
<dbReference type="InterPro" id="IPR042296">
    <property type="entry name" value="tRNA_met_Trm1_C"/>
</dbReference>
<sequence>MASPEPPEVTIIDGKKYRQVREGLASVLAPYAEENSTANKRQKHNTDGDQARSSAKHNRNNEEGNQAVFYNPIQQFNRDLSVLAITVYGEGALLGKQLRFKQKVQHAKSKRDKRRLKNLAAIQSDDKADNTIEPPNPRKRKADELEDSLQGNPAGEPSKRPKADDEFDDEEDDLAVAELMADPDVIQNEQGEAPTQNGYPQATTNGEGQSASKKRQMPFSILDALSATGLRALRYANEIPFATNIVANDLSSASVENIELNIKHNKVEDKVRSNLGDARAFMYSKVGNEHSRAAEGYVHRFDVIDIDPYGTAAMFFDCSLQALQDGGMLCVTCTDAGVFASTGYPEKTFALYGGMPIKGAHSHEGGLRLILNGIAMSAAKYGLAIEPLLSLYIDYYARLFIRVHRKPQDVKLLAGTSMAVYSCDNGCGAWVTQPLLRNQPQTSKSGDNFYKFSFAQVAATGQNCEHCGSRMHLSGPMWAGPLHNSYFVQKMLDKLPSLDKKTYGTTDRLEGMLTLALEEDLTLSASMNGDTGPAEANGAAAPDARIIPRLATNKPDIAPFFFMPTYLAKIIHCATPSEDAVRGALLGLGYKVSRSHCKAGSIKTNAPGNVIWEIIREFMRTIKPIKEGAVKPGTPGWNILERVRGTERASVSDMKVLAKEQLTRCETKEDLKTVLQGMLYRLENDNTATDKGSEESSEQRSEGNKADAPLQKENVEHRSRSGSPSTSTPSKLNIAFDEKLGKEKPRGKLVRYQVNPRQFWGPMNRAG</sequence>
<feature type="region of interest" description="Disordered" evidence="13">
    <location>
        <begin position="31"/>
        <end position="66"/>
    </location>
</feature>
<evidence type="ECO:0000256" key="8">
    <source>
        <dbReference type="ARBA" id="ARBA00051897"/>
    </source>
</evidence>
<evidence type="ECO:0000256" key="9">
    <source>
        <dbReference type="ARBA" id="ARBA00077143"/>
    </source>
</evidence>
<dbReference type="GO" id="GO:0005634">
    <property type="term" value="C:nucleus"/>
    <property type="evidence" value="ECO:0007669"/>
    <property type="project" value="TreeGrafter"/>
</dbReference>
<evidence type="ECO:0000256" key="13">
    <source>
        <dbReference type="SAM" id="MobiDB-lite"/>
    </source>
</evidence>
<evidence type="ECO:0000313" key="15">
    <source>
        <dbReference type="Proteomes" id="UP001172673"/>
    </source>
</evidence>
<comment type="similarity">
    <text evidence="12">Belongs to the class I-like SAM-binding methyltransferase superfamily. Trm1 family.</text>
</comment>
<evidence type="ECO:0000256" key="12">
    <source>
        <dbReference type="PROSITE-ProRule" id="PRU00958"/>
    </source>
</evidence>
<feature type="compositionally biased region" description="Low complexity" evidence="13">
    <location>
        <begin position="721"/>
        <end position="730"/>
    </location>
</feature>
<accession>A0AA38X6L5</accession>
<dbReference type="Gene3D" id="3.40.50.150">
    <property type="entry name" value="Vaccinia Virus protein VP39"/>
    <property type="match status" value="1"/>
</dbReference>
<feature type="compositionally biased region" description="Basic and acidic residues" evidence="13">
    <location>
        <begin position="736"/>
        <end position="746"/>
    </location>
</feature>
<dbReference type="GO" id="GO:0000049">
    <property type="term" value="F:tRNA binding"/>
    <property type="evidence" value="ECO:0007669"/>
    <property type="project" value="UniProtKB-UniRule"/>
</dbReference>
<proteinExistence type="inferred from homology"/>
<feature type="region of interest" description="Disordered" evidence="13">
    <location>
        <begin position="104"/>
        <end position="170"/>
    </location>
</feature>
<keyword evidence="5 12" id="KW-0819">tRNA processing</keyword>
<organism evidence="14 15">
    <name type="scientific">Cladophialophora chaetospira</name>
    <dbReference type="NCBI Taxonomy" id="386627"/>
    <lineage>
        <taxon>Eukaryota</taxon>
        <taxon>Fungi</taxon>
        <taxon>Dikarya</taxon>
        <taxon>Ascomycota</taxon>
        <taxon>Pezizomycotina</taxon>
        <taxon>Eurotiomycetes</taxon>
        <taxon>Chaetothyriomycetidae</taxon>
        <taxon>Chaetothyriales</taxon>
        <taxon>Herpotrichiellaceae</taxon>
        <taxon>Cladophialophora</taxon>
    </lineage>
</organism>
<reference evidence="14" key="1">
    <citation type="submission" date="2022-10" db="EMBL/GenBank/DDBJ databases">
        <title>Culturing micro-colonial fungi from biological soil crusts in the Mojave desert and describing Neophaeococcomyces mojavensis, and introducing the new genera and species Taxawa tesnikishii.</title>
        <authorList>
            <person name="Kurbessoian T."/>
            <person name="Stajich J.E."/>
        </authorList>
    </citation>
    <scope>NUCLEOTIDE SEQUENCE</scope>
    <source>
        <strain evidence="14">TK_41</strain>
    </source>
</reference>
<dbReference type="Gene3D" id="3.30.56.70">
    <property type="entry name" value="N2,N2-dimethylguanosine tRNA methyltransferase, C-terminal domain"/>
    <property type="match status" value="1"/>
</dbReference>
<evidence type="ECO:0000256" key="6">
    <source>
        <dbReference type="ARBA" id="ARBA00022884"/>
    </source>
</evidence>
<evidence type="ECO:0000256" key="1">
    <source>
        <dbReference type="ARBA" id="ARBA00022555"/>
    </source>
</evidence>
<dbReference type="Proteomes" id="UP001172673">
    <property type="component" value="Unassembled WGS sequence"/>
</dbReference>
<feature type="region of interest" description="Disordered" evidence="13">
    <location>
        <begin position="684"/>
        <end position="750"/>
    </location>
</feature>
<dbReference type="FunFam" id="3.30.56.70:FF:000001">
    <property type="entry name" value="tRNA (guanine(26)-N(2))-dimethyltransferase"/>
    <property type="match status" value="1"/>
</dbReference>
<dbReference type="EMBL" id="JAPDRK010000011">
    <property type="protein sequence ID" value="KAJ9607802.1"/>
    <property type="molecule type" value="Genomic_DNA"/>
</dbReference>
<keyword evidence="2 12" id="KW-0489">Methyltransferase</keyword>
<keyword evidence="6 12" id="KW-0694">RNA-binding</keyword>
<dbReference type="AlphaFoldDB" id="A0AA38X6L5"/>
<protein>
    <recommendedName>
        <fullName evidence="7">tRNA (guanine(26)-N(2))-dimethyltransferase</fullName>
        <ecNumber evidence="7">2.1.1.216</ecNumber>
    </recommendedName>
    <alternativeName>
        <fullName evidence="10">tRNA 2,2-dimethylguanosine-26 methyltransferase</fullName>
    </alternativeName>
    <alternativeName>
        <fullName evidence="9">tRNA(guanine-26,N(2)-N(2)) methyltransferase</fullName>
    </alternativeName>
    <alternativeName>
        <fullName evidence="11">tRNA(m(2,2)G26)dimethyltransferase</fullName>
    </alternativeName>
</protein>
<dbReference type="InterPro" id="IPR029063">
    <property type="entry name" value="SAM-dependent_MTases_sf"/>
</dbReference>
<comment type="caution">
    <text evidence="14">The sequence shown here is derived from an EMBL/GenBank/DDBJ whole genome shotgun (WGS) entry which is preliminary data.</text>
</comment>
<dbReference type="EC" id="2.1.1.216" evidence="7"/>
<feature type="region of interest" description="Disordered" evidence="13">
    <location>
        <begin position="189"/>
        <end position="215"/>
    </location>
</feature>
<feature type="compositionally biased region" description="Basic and acidic residues" evidence="13">
    <location>
        <begin position="691"/>
        <end position="705"/>
    </location>
</feature>
<dbReference type="FunFam" id="3.40.50.150:FF:000051">
    <property type="entry name" value="tRNA (guanine(26)-N(2))-dimethyltransferase"/>
    <property type="match status" value="1"/>
</dbReference>
<evidence type="ECO:0000313" key="14">
    <source>
        <dbReference type="EMBL" id="KAJ9607802.1"/>
    </source>
</evidence>
<evidence type="ECO:0000256" key="5">
    <source>
        <dbReference type="ARBA" id="ARBA00022694"/>
    </source>
</evidence>
<evidence type="ECO:0000256" key="3">
    <source>
        <dbReference type="ARBA" id="ARBA00022679"/>
    </source>
</evidence>
<dbReference type="Pfam" id="PF02005">
    <property type="entry name" value="TRM"/>
    <property type="match status" value="2"/>
</dbReference>
<dbReference type="GO" id="GO:0160104">
    <property type="term" value="F:tRNA (guanine(26)-N2)-dimethyltransferase activity"/>
    <property type="evidence" value="ECO:0007669"/>
    <property type="project" value="UniProtKB-EC"/>
</dbReference>
<dbReference type="PANTHER" id="PTHR10631:SF3">
    <property type="entry name" value="TRNA (GUANINE(26)-N(2))-DIMETHYLTRANSFERASE"/>
    <property type="match status" value="1"/>
</dbReference>
<keyword evidence="1 12" id="KW-0820">tRNA-binding</keyword>
<keyword evidence="15" id="KW-1185">Reference proteome</keyword>
<dbReference type="SUPFAM" id="SSF53335">
    <property type="entry name" value="S-adenosyl-L-methionine-dependent methyltransferases"/>
    <property type="match status" value="1"/>
</dbReference>
<comment type="catalytic activity">
    <reaction evidence="8">
        <text>guanosine(26) in tRNA + 2 S-adenosyl-L-methionine = N(2)-dimethylguanosine(26) in tRNA + 2 S-adenosyl-L-homocysteine + 2 H(+)</text>
        <dbReference type="Rhea" id="RHEA:43140"/>
        <dbReference type="Rhea" id="RHEA-COMP:10359"/>
        <dbReference type="Rhea" id="RHEA-COMP:10360"/>
        <dbReference type="ChEBI" id="CHEBI:15378"/>
        <dbReference type="ChEBI" id="CHEBI:57856"/>
        <dbReference type="ChEBI" id="CHEBI:59789"/>
        <dbReference type="ChEBI" id="CHEBI:74269"/>
        <dbReference type="ChEBI" id="CHEBI:74513"/>
        <dbReference type="EC" id="2.1.1.216"/>
    </reaction>
</comment>
<evidence type="ECO:0000256" key="4">
    <source>
        <dbReference type="ARBA" id="ARBA00022691"/>
    </source>
</evidence>
<dbReference type="PANTHER" id="PTHR10631">
    <property type="entry name" value="N 2 ,N 2 -DIMETHYLGUANOSINE TRNA METHYLTRANSFERASE"/>
    <property type="match status" value="1"/>
</dbReference>
<feature type="compositionally biased region" description="Basic residues" evidence="13">
    <location>
        <begin position="104"/>
        <end position="117"/>
    </location>
</feature>
<name>A0AA38X6L5_9EURO</name>
<dbReference type="InterPro" id="IPR002905">
    <property type="entry name" value="Trm1"/>
</dbReference>
<evidence type="ECO:0000256" key="10">
    <source>
        <dbReference type="ARBA" id="ARBA00082896"/>
    </source>
</evidence>
<dbReference type="PROSITE" id="PS51626">
    <property type="entry name" value="SAM_MT_TRM1"/>
    <property type="match status" value="1"/>
</dbReference>
<keyword evidence="3 12" id="KW-0808">Transferase</keyword>